<proteinExistence type="predicted"/>
<dbReference type="EMBL" id="JAYWIO010000005">
    <property type="protein sequence ID" value="KAK7259264.1"/>
    <property type="molecule type" value="Genomic_DNA"/>
</dbReference>
<name>A0AAN9ELC9_CROPI</name>
<dbReference type="PANTHER" id="PTHR35489:SF2">
    <property type="entry name" value="TITAN9"/>
    <property type="match status" value="1"/>
</dbReference>
<sequence length="398" mass="45031">MEALYSKLYAKYSKLKTNKLSELDQLSKDQEVKFMNFLNASEEFIEHLKSENDQLHGQVNELRSEVGSIRVAKDKLVAENQRLLMEVAEYQRCLMEERTKRFGCELSADEALSEEVEKLRKLQQERTYGALNNNSRGVAEDGHFRATSNSSSRRMTRKRVQQEGTSGDLNDNSKTIPEDDQSGAIFDSPSRRMTRRRGKQDELEKEARFISCDNSEGSPVARESTQNLCKETASGKLLECGTKANENDQSGLQKSDHCDWIIQTLFEFALGMKLSADHQTGQICLSALHQSSGYSFSLTWISKAPEEEAELLAPHRGALHRRPRRRNHLLRLQQEIEAPAPASPIPMRHATAVIILLDVYTEKFTQMNRGNLRGGDWEKVAEAVAERCSSSGDGCDRK</sequence>
<reference evidence="3 4" key="1">
    <citation type="submission" date="2024-01" db="EMBL/GenBank/DDBJ databases">
        <title>The genomes of 5 underutilized Papilionoideae crops provide insights into root nodulation and disease resistanc.</title>
        <authorList>
            <person name="Yuan L."/>
        </authorList>
    </citation>
    <scope>NUCLEOTIDE SEQUENCE [LARGE SCALE GENOMIC DNA]</scope>
    <source>
        <strain evidence="3">ZHUSHIDOU_FW_LH</strain>
        <tissue evidence="3">Leaf</tissue>
    </source>
</reference>
<evidence type="ECO:0000259" key="2">
    <source>
        <dbReference type="Pfam" id="PF25091"/>
    </source>
</evidence>
<dbReference type="InterPro" id="IPR056708">
    <property type="entry name" value="DUF7806"/>
</dbReference>
<comment type="caution">
    <text evidence="3">The sequence shown here is derived from an EMBL/GenBank/DDBJ whole genome shotgun (WGS) entry which is preliminary data.</text>
</comment>
<protein>
    <recommendedName>
        <fullName evidence="2">DUF7806 domain-containing protein</fullName>
    </recommendedName>
</protein>
<dbReference type="Proteomes" id="UP001372338">
    <property type="component" value="Unassembled WGS sequence"/>
</dbReference>
<keyword evidence="4" id="KW-1185">Reference proteome</keyword>
<gene>
    <name evidence="3" type="ORF">RIF29_24866</name>
</gene>
<dbReference type="PANTHER" id="PTHR35489">
    <property type="entry name" value="TITAN9"/>
    <property type="match status" value="1"/>
</dbReference>
<evidence type="ECO:0000313" key="3">
    <source>
        <dbReference type="EMBL" id="KAK7259264.1"/>
    </source>
</evidence>
<feature type="compositionally biased region" description="Polar residues" evidence="1">
    <location>
        <begin position="162"/>
        <end position="175"/>
    </location>
</feature>
<accession>A0AAN9ELC9</accession>
<feature type="domain" description="DUF7806" evidence="2">
    <location>
        <begin position="258"/>
        <end position="312"/>
    </location>
</feature>
<dbReference type="GO" id="GO:0003006">
    <property type="term" value="P:developmental process involved in reproduction"/>
    <property type="evidence" value="ECO:0007669"/>
    <property type="project" value="TreeGrafter"/>
</dbReference>
<organism evidence="3 4">
    <name type="scientific">Crotalaria pallida</name>
    <name type="common">Smooth rattlebox</name>
    <name type="synonym">Crotalaria striata</name>
    <dbReference type="NCBI Taxonomy" id="3830"/>
    <lineage>
        <taxon>Eukaryota</taxon>
        <taxon>Viridiplantae</taxon>
        <taxon>Streptophyta</taxon>
        <taxon>Embryophyta</taxon>
        <taxon>Tracheophyta</taxon>
        <taxon>Spermatophyta</taxon>
        <taxon>Magnoliopsida</taxon>
        <taxon>eudicotyledons</taxon>
        <taxon>Gunneridae</taxon>
        <taxon>Pentapetalae</taxon>
        <taxon>rosids</taxon>
        <taxon>fabids</taxon>
        <taxon>Fabales</taxon>
        <taxon>Fabaceae</taxon>
        <taxon>Papilionoideae</taxon>
        <taxon>50 kb inversion clade</taxon>
        <taxon>genistoids sensu lato</taxon>
        <taxon>core genistoids</taxon>
        <taxon>Crotalarieae</taxon>
        <taxon>Crotalaria</taxon>
    </lineage>
</organism>
<dbReference type="Pfam" id="PF25091">
    <property type="entry name" value="DUF7806"/>
    <property type="match status" value="1"/>
</dbReference>
<evidence type="ECO:0000256" key="1">
    <source>
        <dbReference type="SAM" id="MobiDB-lite"/>
    </source>
</evidence>
<evidence type="ECO:0000313" key="4">
    <source>
        <dbReference type="Proteomes" id="UP001372338"/>
    </source>
</evidence>
<feature type="region of interest" description="Disordered" evidence="1">
    <location>
        <begin position="127"/>
        <end position="205"/>
    </location>
</feature>
<dbReference type="AlphaFoldDB" id="A0AAN9ELC9"/>